<accession>A0ABV7LB44</accession>
<dbReference type="InterPro" id="IPR006315">
    <property type="entry name" value="OM_autotransptr_brl_dom"/>
</dbReference>
<dbReference type="SMART" id="SM00020">
    <property type="entry name" value="Tryp_SPc"/>
    <property type="match status" value="1"/>
</dbReference>
<dbReference type="Pfam" id="PF00089">
    <property type="entry name" value="Trypsin"/>
    <property type="match status" value="1"/>
</dbReference>
<dbReference type="InterPro" id="IPR018114">
    <property type="entry name" value="TRYPSIN_HIS"/>
</dbReference>
<dbReference type="PANTHER" id="PTHR24260:SF136">
    <property type="entry name" value="GH08193P-RELATED"/>
    <property type="match status" value="1"/>
</dbReference>
<evidence type="ECO:0000313" key="5">
    <source>
        <dbReference type="EMBL" id="MFC3231555.1"/>
    </source>
</evidence>
<dbReference type="Gene3D" id="2.40.128.130">
    <property type="entry name" value="Autotransporter beta-domain"/>
    <property type="match status" value="1"/>
</dbReference>
<gene>
    <name evidence="5" type="ORF">ACFOGJ_30185</name>
</gene>
<reference evidence="6" key="1">
    <citation type="journal article" date="2019" name="Int. J. Syst. Evol. Microbiol.">
        <title>The Global Catalogue of Microorganisms (GCM) 10K type strain sequencing project: providing services to taxonomists for standard genome sequencing and annotation.</title>
        <authorList>
            <consortium name="The Broad Institute Genomics Platform"/>
            <consortium name="The Broad Institute Genome Sequencing Center for Infectious Disease"/>
            <person name="Wu L."/>
            <person name="Ma J."/>
        </authorList>
    </citation>
    <scope>NUCLEOTIDE SEQUENCE [LARGE SCALE GENOMIC DNA]</scope>
    <source>
        <strain evidence="6">KCTC 42964</strain>
    </source>
</reference>
<dbReference type="InterPro" id="IPR001254">
    <property type="entry name" value="Trypsin_dom"/>
</dbReference>
<keyword evidence="2" id="KW-0645">Protease</keyword>
<dbReference type="Pfam" id="PF03797">
    <property type="entry name" value="Autotransporter"/>
    <property type="match status" value="1"/>
</dbReference>
<dbReference type="InterPro" id="IPR051333">
    <property type="entry name" value="CLIP_Serine_Protease"/>
</dbReference>
<dbReference type="PROSITE" id="PS51208">
    <property type="entry name" value="AUTOTRANSPORTER"/>
    <property type="match status" value="1"/>
</dbReference>
<evidence type="ECO:0000313" key="6">
    <source>
        <dbReference type="Proteomes" id="UP001595528"/>
    </source>
</evidence>
<protein>
    <submittedName>
        <fullName evidence="5">Autotransporter domain-containing protein</fullName>
    </submittedName>
</protein>
<proteinExistence type="predicted"/>
<keyword evidence="6" id="KW-1185">Reference proteome</keyword>
<dbReference type="InterPro" id="IPR005546">
    <property type="entry name" value="Autotransporte_beta"/>
</dbReference>
<evidence type="ECO:0000256" key="2">
    <source>
        <dbReference type="RuleBase" id="RU363034"/>
    </source>
</evidence>
<dbReference type="PROSITE" id="PS00135">
    <property type="entry name" value="TRYPSIN_SER"/>
    <property type="match status" value="1"/>
</dbReference>
<dbReference type="PANTHER" id="PTHR24260">
    <property type="match status" value="1"/>
</dbReference>
<feature type="domain" description="Autotransporter" evidence="4">
    <location>
        <begin position="674"/>
        <end position="964"/>
    </location>
</feature>
<dbReference type="Proteomes" id="UP001595528">
    <property type="component" value="Unassembled WGS sequence"/>
</dbReference>
<dbReference type="Gene3D" id="2.40.10.10">
    <property type="entry name" value="Trypsin-like serine proteases"/>
    <property type="match status" value="1"/>
</dbReference>
<evidence type="ECO:0000259" key="3">
    <source>
        <dbReference type="PROSITE" id="PS50240"/>
    </source>
</evidence>
<dbReference type="InterPro" id="IPR036709">
    <property type="entry name" value="Autotransporte_beta_dom_sf"/>
</dbReference>
<evidence type="ECO:0000259" key="4">
    <source>
        <dbReference type="PROSITE" id="PS51208"/>
    </source>
</evidence>
<evidence type="ECO:0000256" key="1">
    <source>
        <dbReference type="ARBA" id="ARBA00023157"/>
    </source>
</evidence>
<dbReference type="InterPro" id="IPR043504">
    <property type="entry name" value="Peptidase_S1_PA_chymotrypsin"/>
</dbReference>
<keyword evidence="1" id="KW-1015">Disulfide bond</keyword>
<dbReference type="NCBIfam" id="TIGR01414">
    <property type="entry name" value="autotrans_barl"/>
    <property type="match status" value="1"/>
</dbReference>
<dbReference type="InterPro" id="IPR009003">
    <property type="entry name" value="Peptidase_S1_PA"/>
</dbReference>
<dbReference type="InterPro" id="IPR001314">
    <property type="entry name" value="Peptidase_S1A"/>
</dbReference>
<name>A0ABV7LB44_9PROT</name>
<dbReference type="RefSeq" id="WP_379907055.1">
    <property type="nucleotide sequence ID" value="NZ_JBHRTR010000054.1"/>
</dbReference>
<dbReference type="SUPFAM" id="SSF50494">
    <property type="entry name" value="Trypsin-like serine proteases"/>
    <property type="match status" value="1"/>
</dbReference>
<dbReference type="SMART" id="SM00869">
    <property type="entry name" value="Autotransporter"/>
    <property type="match status" value="1"/>
</dbReference>
<keyword evidence="2" id="KW-0378">Hydrolase</keyword>
<keyword evidence="2" id="KW-0720">Serine protease</keyword>
<dbReference type="PROSITE" id="PS00134">
    <property type="entry name" value="TRYPSIN_HIS"/>
    <property type="match status" value="1"/>
</dbReference>
<comment type="caution">
    <text evidence="5">The sequence shown here is derived from an EMBL/GenBank/DDBJ whole genome shotgun (WGS) entry which is preliminary data.</text>
</comment>
<dbReference type="EMBL" id="JBHRTR010000054">
    <property type="protein sequence ID" value="MFC3231555.1"/>
    <property type="molecule type" value="Genomic_DNA"/>
</dbReference>
<organism evidence="5 6">
    <name type="scientific">Marinibaculum pumilum</name>
    <dbReference type="NCBI Taxonomy" id="1766165"/>
    <lineage>
        <taxon>Bacteria</taxon>
        <taxon>Pseudomonadati</taxon>
        <taxon>Pseudomonadota</taxon>
        <taxon>Alphaproteobacteria</taxon>
        <taxon>Rhodospirillales</taxon>
        <taxon>Rhodospirillaceae</taxon>
        <taxon>Marinibaculum</taxon>
    </lineage>
</organism>
<sequence>MLAPTGAAQAISIRDDAAPDGIAAYYDSGNAYPNVGAIRIGTESYCTGTLLNARSMLTASHCFFTGTTNQADGLGRLTNVSFSPEAGAAATAQATSVRVNAAFAGEIPTGDIALIAFDRPVTGLTPVVVATSEQATGQRVILVGYGLSALGSDPDGAISDSRRRVSYNVLDFVGAATGLPPTQDGSSQDSSQVVAAIDFDAPGYPSTNSLGAAVAITGEGSVLPGDSGGPMFVTLADGQLLQIGVLSGGYPPQGVDFEAAELPDGTTVITYGDVDFWPAVWTFQDWLSSNSFLQTASAVAGDGSWSAASHWSGGVVPNNASGFVAGGAARYYDVSLNQAGTTALDMNATVDTLTVNNDGAALALASPWTLTTEVGTTLAAGQVDVAGGLVAPWLRVTGGTLSGSGTVTAAVTQTGGTISPGGAGAIGTLTVTGPVSQTGGVLLAELSSTAADRLSASGAVSLAGGLQVALLGTAPPADGAVFTVASGASMDAAALAAPADIGAVTFSLRAAGSDLQVVVGRQALAGQADGATGRSVAGALDGMRGQAAFAGLFDSLDPLPSFQMARALDQLGGVSTTAGATSRTTSAQFLGAASQRVGAVRSGGGELGSANAAGLRALLSPAPEAAALLAAEQAPAGERLVRPRLSGPTDAQGATLAEAPVFALGRDSGFGLASTELRWGVWAQPYGVRAARRGDAVGDRWDTTVGGVTGGADYLLRGDGVTEGLLVGASLGYAKADTGYREITDEVKSRAWQAGVYGGWWQGPWSADAGLGFALNRYESRRDLNFGTTNATAEGRYDGREYSAYAEGRYRHEVAVGGPGRLELVPLAGLQALRLQTDGYTETGAGAMNLSVASDTVTSLRSSLGAALAYPMAFQDGTTLRPELRARWSHEFGDTDTVVDASFAAAGGGAFQVSSGDLGRDAALLGAGLEAQLSPRLTLGAAYDVQLQEGYSAQAVTGRVRVAF</sequence>
<dbReference type="PRINTS" id="PR00722">
    <property type="entry name" value="CHYMOTRYPSIN"/>
</dbReference>
<dbReference type="SUPFAM" id="SSF103515">
    <property type="entry name" value="Autotransporter"/>
    <property type="match status" value="1"/>
</dbReference>
<feature type="domain" description="Peptidase S1" evidence="3">
    <location>
        <begin position="18"/>
        <end position="292"/>
    </location>
</feature>
<dbReference type="PROSITE" id="PS50240">
    <property type="entry name" value="TRYPSIN_DOM"/>
    <property type="match status" value="1"/>
</dbReference>
<dbReference type="InterPro" id="IPR033116">
    <property type="entry name" value="TRYPSIN_SER"/>
</dbReference>